<evidence type="ECO:0000313" key="2">
    <source>
        <dbReference type="Proteomes" id="UP000000724"/>
    </source>
</evidence>
<name>B6GZE3_PENRW</name>
<protein>
    <submittedName>
        <fullName evidence="1">Uncharacterized protein</fullName>
    </submittedName>
</protein>
<keyword evidence="2" id="KW-1185">Reference proteome</keyword>
<dbReference type="VEuPathDB" id="FungiDB:PCH_Pc12g02010"/>
<dbReference type="AlphaFoldDB" id="B6GZE3"/>
<dbReference type="HOGENOM" id="CLU_1732084_0_0_1"/>
<evidence type="ECO:0000313" key="1">
    <source>
        <dbReference type="EMBL" id="CAP79828.1"/>
    </source>
</evidence>
<reference evidence="1 2" key="1">
    <citation type="journal article" date="2008" name="Nat. Biotechnol.">
        <title>Genome sequencing and analysis of the filamentous fungus Penicillium chrysogenum.</title>
        <authorList>
            <person name="van den Berg M.A."/>
            <person name="Albang R."/>
            <person name="Albermann K."/>
            <person name="Badger J.H."/>
            <person name="Daran J.-M."/>
            <person name="Driessen A.J.M."/>
            <person name="Garcia-Estrada C."/>
            <person name="Fedorova N.D."/>
            <person name="Harris D.M."/>
            <person name="Heijne W.H.M."/>
            <person name="Joardar V.S."/>
            <person name="Kiel J.A.K.W."/>
            <person name="Kovalchuk A."/>
            <person name="Martin J.F."/>
            <person name="Nierman W.C."/>
            <person name="Nijland J.G."/>
            <person name="Pronk J.T."/>
            <person name="Roubos J.A."/>
            <person name="van der Klei I.J."/>
            <person name="van Peij N.N.M.E."/>
            <person name="Veenhuis M."/>
            <person name="von Doehren H."/>
            <person name="Wagner C."/>
            <person name="Wortman J.R."/>
            <person name="Bovenberg R.A.L."/>
        </authorList>
    </citation>
    <scope>NUCLEOTIDE SEQUENCE [LARGE SCALE GENOMIC DNA]</scope>
    <source>
        <strain evidence="2">ATCC 28089 / DSM 1075 / NRRL 1951 / Wisconsin 54-1255</strain>
    </source>
</reference>
<accession>B6GZE3</accession>
<dbReference type="Proteomes" id="UP000000724">
    <property type="component" value="Contig Pc00c12"/>
</dbReference>
<proteinExistence type="predicted"/>
<sequence>MIADKIYDVNEIMKRLYNIVLYGVTEEVSKRGVKRKGRRGGVNYVHGERSCDTSEIQQSQNSLTYFCVRRRLCLYHRDFTNTPAIHLTSIIAFWLRPYAIGFHENRERNSVEPRGGYMCIKHGEASAAGLFNCGLLFNGACGMPDNTLVNS</sequence>
<organism evidence="1 2">
    <name type="scientific">Penicillium rubens (strain ATCC 28089 / DSM 1075 / NRRL 1951 / Wisconsin 54-1255)</name>
    <name type="common">Penicillium chrysogenum</name>
    <dbReference type="NCBI Taxonomy" id="500485"/>
    <lineage>
        <taxon>Eukaryota</taxon>
        <taxon>Fungi</taxon>
        <taxon>Dikarya</taxon>
        <taxon>Ascomycota</taxon>
        <taxon>Pezizomycotina</taxon>
        <taxon>Eurotiomycetes</taxon>
        <taxon>Eurotiomycetidae</taxon>
        <taxon>Eurotiales</taxon>
        <taxon>Aspergillaceae</taxon>
        <taxon>Penicillium</taxon>
        <taxon>Penicillium chrysogenum species complex</taxon>
    </lineage>
</organism>
<dbReference type="EMBL" id="AM920427">
    <property type="protein sequence ID" value="CAP79828.1"/>
    <property type="molecule type" value="Genomic_DNA"/>
</dbReference>
<gene>
    <name evidence="1" type="ORF">Pc12g02010</name>
    <name evidence="1" type="ORF">PCH_Pc12g02010</name>
</gene>